<feature type="domain" description="Ig-like" evidence="13">
    <location>
        <begin position="19"/>
        <end position="130"/>
    </location>
</feature>
<reference evidence="14 15" key="1">
    <citation type="journal article" date="2018" name="Nat. Ecol. Evol.">
        <title>Shark genomes provide insights into elasmobranch evolution and the origin of vertebrates.</title>
        <authorList>
            <person name="Hara Y"/>
            <person name="Yamaguchi K"/>
            <person name="Onimaru K"/>
            <person name="Kadota M"/>
            <person name="Koyanagi M"/>
            <person name="Keeley SD"/>
            <person name="Tatsumi K"/>
            <person name="Tanaka K"/>
            <person name="Motone F"/>
            <person name="Kageyama Y"/>
            <person name="Nozu R"/>
            <person name="Adachi N"/>
            <person name="Nishimura O"/>
            <person name="Nakagawa R"/>
            <person name="Tanegashima C"/>
            <person name="Kiyatake I"/>
            <person name="Matsumoto R"/>
            <person name="Murakumo K"/>
            <person name="Nishida K"/>
            <person name="Terakita A"/>
            <person name="Kuratani S"/>
            <person name="Sato K"/>
            <person name="Hyodo S Kuraku.S."/>
        </authorList>
    </citation>
    <scope>NUCLEOTIDE SEQUENCE [LARGE SCALE GENOMIC DNA]</scope>
</reference>
<dbReference type="InterPro" id="IPR007110">
    <property type="entry name" value="Ig-like_dom"/>
</dbReference>
<feature type="chain" id="PRO_5019058868" description="Ig-like domain-containing protein" evidence="12">
    <location>
        <begin position="18"/>
        <end position="295"/>
    </location>
</feature>
<feature type="transmembrane region" description="Helical" evidence="11">
    <location>
        <begin position="244"/>
        <end position="268"/>
    </location>
</feature>
<evidence type="ECO:0000256" key="9">
    <source>
        <dbReference type="ARBA" id="ARBA00023180"/>
    </source>
</evidence>
<dbReference type="AlphaFoldDB" id="A0A401RL72"/>
<dbReference type="GO" id="GO:0042102">
    <property type="term" value="P:positive regulation of T cell proliferation"/>
    <property type="evidence" value="ECO:0007669"/>
    <property type="project" value="TreeGrafter"/>
</dbReference>
<dbReference type="Proteomes" id="UP000287033">
    <property type="component" value="Unassembled WGS sequence"/>
</dbReference>
<dbReference type="OrthoDB" id="9983389at2759"/>
<dbReference type="InterPro" id="IPR013106">
    <property type="entry name" value="Ig_V-set"/>
</dbReference>
<evidence type="ECO:0000256" key="1">
    <source>
        <dbReference type="ARBA" id="ARBA00004251"/>
    </source>
</evidence>
<dbReference type="PANTHER" id="PTHR25466:SF14">
    <property type="entry name" value="BUTYROPHILIN SUBFAMILY 2 MEMBER A2-LIKE-RELATED"/>
    <property type="match status" value="1"/>
</dbReference>
<dbReference type="Pfam" id="PF07654">
    <property type="entry name" value="C1-set"/>
    <property type="match status" value="1"/>
</dbReference>
<protein>
    <recommendedName>
        <fullName evidence="13">Ig-like domain-containing protein</fullName>
    </recommendedName>
</protein>
<evidence type="ECO:0000256" key="5">
    <source>
        <dbReference type="ARBA" id="ARBA00022989"/>
    </source>
</evidence>
<dbReference type="GO" id="GO:0042130">
    <property type="term" value="P:negative regulation of T cell proliferation"/>
    <property type="evidence" value="ECO:0007669"/>
    <property type="project" value="TreeGrafter"/>
</dbReference>
<dbReference type="InterPro" id="IPR003599">
    <property type="entry name" value="Ig_sub"/>
</dbReference>
<keyword evidence="3 11" id="KW-0812">Transmembrane</keyword>
<dbReference type="GO" id="GO:0009897">
    <property type="term" value="C:external side of plasma membrane"/>
    <property type="evidence" value="ECO:0007669"/>
    <property type="project" value="TreeGrafter"/>
</dbReference>
<evidence type="ECO:0000256" key="10">
    <source>
        <dbReference type="ARBA" id="ARBA00023319"/>
    </source>
</evidence>
<dbReference type="GO" id="GO:0007166">
    <property type="term" value="P:cell surface receptor signaling pathway"/>
    <property type="evidence" value="ECO:0007669"/>
    <property type="project" value="TreeGrafter"/>
</dbReference>
<keyword evidence="2" id="KW-1003">Cell membrane</keyword>
<dbReference type="InterPro" id="IPR036179">
    <property type="entry name" value="Ig-like_dom_sf"/>
</dbReference>
<dbReference type="InterPro" id="IPR003597">
    <property type="entry name" value="Ig_C1-set"/>
</dbReference>
<dbReference type="PANTHER" id="PTHR25466">
    <property type="entry name" value="T-LYMPHOCYTE ACTIVATION ANTIGEN"/>
    <property type="match status" value="1"/>
</dbReference>
<dbReference type="PROSITE" id="PS00290">
    <property type="entry name" value="IG_MHC"/>
    <property type="match status" value="1"/>
</dbReference>
<proteinExistence type="predicted"/>
<feature type="domain" description="Ig-like" evidence="13">
    <location>
        <begin position="133"/>
        <end position="235"/>
    </location>
</feature>
<evidence type="ECO:0000313" key="15">
    <source>
        <dbReference type="Proteomes" id="UP000287033"/>
    </source>
</evidence>
<accession>A0A401RL72</accession>
<keyword evidence="9" id="KW-0325">Glycoprotein</keyword>
<comment type="subcellular location">
    <subcellularLocation>
        <location evidence="1">Cell membrane</location>
        <topology evidence="1">Single-pass type I membrane protein</topology>
    </subcellularLocation>
</comment>
<sequence>MEILLFCVVIILFTSLGGPLEVEIFLEPLEVLANEDALLKCKYKEPESDLSHVAVRWTFTSQTAKKDVYIFNGGKHQPIRNGAKMFDNALQKGNASLYLPNVQRYEEGTYTCVVFVTPHKEEKSSVMQVSVQPKVSMSVQEISTANGTEHFLQCDVKEFYPKPIKVSWFKLSDGKMEYVSTSQSTEDIVTNSDGTFSVSSKIKTEPTWDEQTDYRCLVEHKTIFDNFTLEADSVADKIPAVYQIIGGIVGFILCAICVGLCVGLCIWYKKSKETQEIRTGKDSHKDGAMQVTDRS</sequence>
<evidence type="ECO:0000256" key="11">
    <source>
        <dbReference type="SAM" id="Phobius"/>
    </source>
</evidence>
<evidence type="ECO:0000256" key="12">
    <source>
        <dbReference type="SAM" id="SignalP"/>
    </source>
</evidence>
<dbReference type="CDD" id="cd00098">
    <property type="entry name" value="IgC1"/>
    <property type="match status" value="1"/>
</dbReference>
<evidence type="ECO:0000256" key="2">
    <source>
        <dbReference type="ARBA" id="ARBA00022475"/>
    </source>
</evidence>
<keyword evidence="8" id="KW-0675">Receptor</keyword>
<evidence type="ECO:0000256" key="6">
    <source>
        <dbReference type="ARBA" id="ARBA00023136"/>
    </source>
</evidence>
<evidence type="ECO:0000256" key="3">
    <source>
        <dbReference type="ARBA" id="ARBA00022692"/>
    </source>
</evidence>
<name>A0A401RL72_CHIPU</name>
<organism evidence="14 15">
    <name type="scientific">Chiloscyllium punctatum</name>
    <name type="common">Brownbanded bambooshark</name>
    <name type="synonym">Hemiscyllium punctatum</name>
    <dbReference type="NCBI Taxonomy" id="137246"/>
    <lineage>
        <taxon>Eukaryota</taxon>
        <taxon>Metazoa</taxon>
        <taxon>Chordata</taxon>
        <taxon>Craniata</taxon>
        <taxon>Vertebrata</taxon>
        <taxon>Chondrichthyes</taxon>
        <taxon>Elasmobranchii</taxon>
        <taxon>Galeomorphii</taxon>
        <taxon>Galeoidea</taxon>
        <taxon>Orectolobiformes</taxon>
        <taxon>Hemiscylliidae</taxon>
        <taxon>Chiloscyllium</taxon>
    </lineage>
</organism>
<evidence type="ECO:0000256" key="8">
    <source>
        <dbReference type="ARBA" id="ARBA00023170"/>
    </source>
</evidence>
<dbReference type="InterPro" id="IPR051713">
    <property type="entry name" value="T-cell_Activation_Regulation"/>
</dbReference>
<dbReference type="PROSITE" id="PS50835">
    <property type="entry name" value="IG_LIKE"/>
    <property type="match status" value="2"/>
</dbReference>
<dbReference type="OMA" id="RYHINTQ"/>
<keyword evidence="6 11" id="KW-0472">Membrane</keyword>
<dbReference type="SMART" id="SM00409">
    <property type="entry name" value="IG"/>
    <property type="match status" value="1"/>
</dbReference>
<keyword evidence="7" id="KW-1015">Disulfide bond</keyword>
<keyword evidence="4 12" id="KW-0732">Signal</keyword>
<evidence type="ECO:0000256" key="7">
    <source>
        <dbReference type="ARBA" id="ARBA00023157"/>
    </source>
</evidence>
<gene>
    <name evidence="14" type="ORF">chiPu_0020928</name>
</gene>
<evidence type="ECO:0000313" key="14">
    <source>
        <dbReference type="EMBL" id="GCC18931.1"/>
    </source>
</evidence>
<dbReference type="InterPro" id="IPR003006">
    <property type="entry name" value="Ig/MHC_CS"/>
</dbReference>
<dbReference type="Pfam" id="PF07686">
    <property type="entry name" value="V-set"/>
    <property type="match status" value="1"/>
</dbReference>
<keyword evidence="10" id="KW-0393">Immunoglobulin domain</keyword>
<dbReference type="InterPro" id="IPR013783">
    <property type="entry name" value="Ig-like_fold"/>
</dbReference>
<dbReference type="GO" id="GO:0006955">
    <property type="term" value="P:immune response"/>
    <property type="evidence" value="ECO:0007669"/>
    <property type="project" value="TreeGrafter"/>
</dbReference>
<evidence type="ECO:0000256" key="4">
    <source>
        <dbReference type="ARBA" id="ARBA00022729"/>
    </source>
</evidence>
<comment type="caution">
    <text evidence="14">The sequence shown here is derived from an EMBL/GenBank/DDBJ whole genome shotgun (WGS) entry which is preliminary data.</text>
</comment>
<dbReference type="GO" id="GO:0031295">
    <property type="term" value="P:T cell costimulation"/>
    <property type="evidence" value="ECO:0007669"/>
    <property type="project" value="TreeGrafter"/>
</dbReference>
<dbReference type="EMBL" id="BEZZ01003116">
    <property type="protein sequence ID" value="GCC18931.1"/>
    <property type="molecule type" value="Genomic_DNA"/>
</dbReference>
<dbReference type="GO" id="GO:0071222">
    <property type="term" value="P:cellular response to lipopolysaccharide"/>
    <property type="evidence" value="ECO:0007669"/>
    <property type="project" value="TreeGrafter"/>
</dbReference>
<keyword evidence="5 11" id="KW-1133">Transmembrane helix</keyword>
<evidence type="ECO:0000259" key="13">
    <source>
        <dbReference type="PROSITE" id="PS50835"/>
    </source>
</evidence>
<feature type="non-terminal residue" evidence="14">
    <location>
        <position position="295"/>
    </location>
</feature>
<dbReference type="SUPFAM" id="SSF48726">
    <property type="entry name" value="Immunoglobulin"/>
    <property type="match status" value="2"/>
</dbReference>
<dbReference type="SMART" id="SM00407">
    <property type="entry name" value="IGc1"/>
    <property type="match status" value="1"/>
</dbReference>
<keyword evidence="15" id="KW-1185">Reference proteome</keyword>
<dbReference type="Gene3D" id="2.60.40.10">
    <property type="entry name" value="Immunoglobulins"/>
    <property type="match status" value="2"/>
</dbReference>
<feature type="signal peptide" evidence="12">
    <location>
        <begin position="1"/>
        <end position="17"/>
    </location>
</feature>